<feature type="region of interest" description="Disordered" evidence="1">
    <location>
        <begin position="278"/>
        <end position="351"/>
    </location>
</feature>
<reference evidence="3" key="1">
    <citation type="journal article" date="2019" name="Nat. Commun.">
        <title>Expansion of phycobilisome linker gene families in mesophilic red algae.</title>
        <authorList>
            <person name="Lee J."/>
            <person name="Kim D."/>
            <person name="Bhattacharya D."/>
            <person name="Yoon H.S."/>
        </authorList>
    </citation>
    <scope>NUCLEOTIDE SEQUENCE [LARGE SCALE GENOMIC DNA]</scope>
    <source>
        <strain evidence="3">CCMP 1328</strain>
    </source>
</reference>
<sequence length="624" mass="67313">MGENVAQGASDRATEQASADARPAGMAAENIRAGPARPRMREARALHTLQRSSEMPWEGSTLSWCFDEDDECDTQHAEEGHDSGARMDASAHLFSSPSAVKQLRKQPGSHHQSGQTKAHSLSTALGTFALHHSAGAVEEDGGPVSGLPPLSTSALTQQQARMLLIDPSELSLEALTWSSSTVSKSSIASLQLASSPSEKASSAAPRERVTASGTATPSVRERMASLREARSGKERLGGFGGRLRFNSISAPSPGSSSSPGLSASRTISRDASATYATADGGLVRKRSHVSSGVSPRQTGPDAGALTKATSSVGRRSTVRFSSSDLDASAVPRRMSSADHSLSTTNLGKSRSRSSVDLLPTFASAGAVSEWLGWMVAALRAELRDLGQFVRALEPRSGQVPLVEDVDGIASTEAQEEQRQQRKKKALAVLITSFFKWFSTFEQVMAAHLDFVDFSLIPFERRHRETIRVQRQEKNAMRPTHDPVDETHVEIMLKISKIRMTRQIKSQGDVVKQLVRNAARLVELAEKALERQLDTAHRLDGMPISQRQLAGLQSAQLKELRASALKAMPAFALALFVAQGRQGGAHEHSELVEAPTREWAAAVEKMFSPRECTKRSRLVPSLPSI</sequence>
<proteinExistence type="predicted"/>
<feature type="compositionally biased region" description="Polar residues" evidence="1">
    <location>
        <begin position="307"/>
        <end position="325"/>
    </location>
</feature>
<evidence type="ECO:0000256" key="1">
    <source>
        <dbReference type="SAM" id="MobiDB-lite"/>
    </source>
</evidence>
<comment type="caution">
    <text evidence="2">The sequence shown here is derived from an EMBL/GenBank/DDBJ whole genome shotgun (WGS) entry which is preliminary data.</text>
</comment>
<evidence type="ECO:0000313" key="2">
    <source>
        <dbReference type="EMBL" id="KAA8499329.1"/>
    </source>
</evidence>
<feature type="compositionally biased region" description="Polar residues" evidence="1">
    <location>
        <begin position="109"/>
        <end position="120"/>
    </location>
</feature>
<feature type="compositionally biased region" description="Low complexity" evidence="1">
    <location>
        <begin position="192"/>
        <end position="204"/>
    </location>
</feature>
<gene>
    <name evidence="2" type="ORF">FVE85_6914</name>
</gene>
<feature type="region of interest" description="Disordered" evidence="1">
    <location>
        <begin position="1"/>
        <end position="41"/>
    </location>
</feature>
<organism evidence="2 3">
    <name type="scientific">Porphyridium purpureum</name>
    <name type="common">Red alga</name>
    <name type="synonym">Porphyridium cruentum</name>
    <dbReference type="NCBI Taxonomy" id="35688"/>
    <lineage>
        <taxon>Eukaryota</taxon>
        <taxon>Rhodophyta</taxon>
        <taxon>Bangiophyceae</taxon>
        <taxon>Porphyridiales</taxon>
        <taxon>Porphyridiaceae</taxon>
        <taxon>Porphyridium</taxon>
    </lineage>
</organism>
<dbReference type="Proteomes" id="UP000324585">
    <property type="component" value="Unassembled WGS sequence"/>
</dbReference>
<keyword evidence="3" id="KW-1185">Reference proteome</keyword>
<feature type="compositionally biased region" description="Low complexity" evidence="1">
    <location>
        <begin position="242"/>
        <end position="264"/>
    </location>
</feature>
<feature type="compositionally biased region" description="Polar residues" evidence="1">
    <location>
        <begin position="337"/>
        <end position="351"/>
    </location>
</feature>
<dbReference type="EMBL" id="VRMN01000001">
    <property type="protein sequence ID" value="KAA8499329.1"/>
    <property type="molecule type" value="Genomic_DNA"/>
</dbReference>
<feature type="region of interest" description="Disordered" evidence="1">
    <location>
        <begin position="192"/>
        <end position="266"/>
    </location>
</feature>
<accession>A0A5J4Z5J8</accession>
<name>A0A5J4Z5J8_PORPP</name>
<evidence type="ECO:0000313" key="3">
    <source>
        <dbReference type="Proteomes" id="UP000324585"/>
    </source>
</evidence>
<dbReference type="AlphaFoldDB" id="A0A5J4Z5J8"/>
<protein>
    <submittedName>
        <fullName evidence="2">Uncharacterized protein</fullName>
    </submittedName>
</protein>
<feature type="compositionally biased region" description="Basic and acidic residues" evidence="1">
    <location>
        <begin position="219"/>
        <end position="236"/>
    </location>
</feature>
<feature type="region of interest" description="Disordered" evidence="1">
    <location>
        <begin position="97"/>
        <end position="120"/>
    </location>
</feature>